<accession>A0A8J5T1G3</accession>
<proteinExistence type="predicted"/>
<reference evidence="1" key="1">
    <citation type="journal article" date="2021" name="bioRxiv">
        <title>Whole Genome Assembly and Annotation of Northern Wild Rice, Zizania palustris L., Supports a Whole Genome Duplication in the Zizania Genus.</title>
        <authorList>
            <person name="Haas M."/>
            <person name="Kono T."/>
            <person name="Macchietto M."/>
            <person name="Millas R."/>
            <person name="McGilp L."/>
            <person name="Shao M."/>
            <person name="Duquette J."/>
            <person name="Hirsch C.N."/>
            <person name="Kimball J."/>
        </authorList>
    </citation>
    <scope>NUCLEOTIDE SEQUENCE</scope>
    <source>
        <tissue evidence="1">Fresh leaf tissue</tissue>
    </source>
</reference>
<dbReference type="EMBL" id="JAAALK010000285">
    <property type="protein sequence ID" value="KAG8066474.1"/>
    <property type="molecule type" value="Genomic_DNA"/>
</dbReference>
<name>A0A8J5T1G3_ZIZPA</name>
<evidence type="ECO:0000313" key="2">
    <source>
        <dbReference type="Proteomes" id="UP000729402"/>
    </source>
</evidence>
<sequence>MELTRSLTLAPLPAKLTAACCRRRRGLPFGALFSPRRFSSGLEEAMHIRALRPRQEWVGDWVRSNDTFVRSLPILVGGASLLAALLNRTVSGIAAVADASSSQSRADILTLSLSVTDILAGLVWLSIRPKSISPVVPRGVECKRVGTGVSSSALRELLWTWDSLTTATCCKSLVVVYGGNCVLQIGVAAGSAEDGNAVTVDEQKFMQGYLYRNASESKKRECLLLLGKNIFYFQKLHCDFLAEAYLANLALYPGRSELPFLPANTQALILQPIGDKGIAIVGGDTIRGFTNVDQAWIAMFADKLDATLSKS</sequence>
<dbReference type="InterPro" id="IPR021325">
    <property type="entry name" value="CCB2/CCB4"/>
</dbReference>
<evidence type="ECO:0000313" key="1">
    <source>
        <dbReference type="EMBL" id="KAG8066474.1"/>
    </source>
</evidence>
<dbReference type="PANTHER" id="PTHR34943">
    <property type="match status" value="1"/>
</dbReference>
<dbReference type="PANTHER" id="PTHR34943:SF2">
    <property type="entry name" value="PROTEIN COFACTOR ASSEMBLY OF COMPLEX C SUBUNIT B CCB4, CHLOROPLASTIC"/>
    <property type="match status" value="1"/>
</dbReference>
<dbReference type="InterPro" id="IPR044705">
    <property type="entry name" value="CCB4"/>
</dbReference>
<organism evidence="1 2">
    <name type="scientific">Zizania palustris</name>
    <name type="common">Northern wild rice</name>
    <dbReference type="NCBI Taxonomy" id="103762"/>
    <lineage>
        <taxon>Eukaryota</taxon>
        <taxon>Viridiplantae</taxon>
        <taxon>Streptophyta</taxon>
        <taxon>Embryophyta</taxon>
        <taxon>Tracheophyta</taxon>
        <taxon>Spermatophyta</taxon>
        <taxon>Magnoliopsida</taxon>
        <taxon>Liliopsida</taxon>
        <taxon>Poales</taxon>
        <taxon>Poaceae</taxon>
        <taxon>BOP clade</taxon>
        <taxon>Oryzoideae</taxon>
        <taxon>Oryzeae</taxon>
        <taxon>Zizaniinae</taxon>
        <taxon>Zizania</taxon>
    </lineage>
</organism>
<dbReference type="Proteomes" id="UP000729402">
    <property type="component" value="Unassembled WGS sequence"/>
</dbReference>
<dbReference type="GO" id="GO:0010190">
    <property type="term" value="P:cytochrome b6f complex assembly"/>
    <property type="evidence" value="ECO:0007669"/>
    <property type="project" value="TreeGrafter"/>
</dbReference>
<dbReference type="Pfam" id="PF11152">
    <property type="entry name" value="CCB2_CCB4"/>
    <property type="match status" value="1"/>
</dbReference>
<dbReference type="OrthoDB" id="439612at2759"/>
<dbReference type="AlphaFoldDB" id="A0A8J5T1G3"/>
<comment type="caution">
    <text evidence="1">The sequence shown here is derived from an EMBL/GenBank/DDBJ whole genome shotgun (WGS) entry which is preliminary data.</text>
</comment>
<gene>
    <name evidence="1" type="ORF">GUJ93_ZPchr0004g38561</name>
</gene>
<evidence type="ECO:0008006" key="3">
    <source>
        <dbReference type="Google" id="ProtNLM"/>
    </source>
</evidence>
<keyword evidence="2" id="KW-1185">Reference proteome</keyword>
<protein>
    <recommendedName>
        <fullName evidence="3">Protein COFACTOR ASSEMBLY OF COMPLEX C SUBUNIT B CCB4, chloroplastic</fullName>
    </recommendedName>
</protein>
<reference evidence="1" key="2">
    <citation type="submission" date="2021-02" db="EMBL/GenBank/DDBJ databases">
        <authorList>
            <person name="Kimball J.A."/>
            <person name="Haas M.W."/>
            <person name="Macchietto M."/>
            <person name="Kono T."/>
            <person name="Duquette J."/>
            <person name="Shao M."/>
        </authorList>
    </citation>
    <scope>NUCLEOTIDE SEQUENCE</scope>
    <source>
        <tissue evidence="1">Fresh leaf tissue</tissue>
    </source>
</reference>
<dbReference type="GO" id="GO:0009507">
    <property type="term" value="C:chloroplast"/>
    <property type="evidence" value="ECO:0007669"/>
    <property type="project" value="TreeGrafter"/>
</dbReference>